<protein>
    <recommendedName>
        <fullName evidence="2">SAM domain-containing protein</fullName>
    </recommendedName>
</protein>
<dbReference type="AlphaFoldDB" id="A0A1R2C476"/>
<dbReference type="InterPro" id="IPR013761">
    <property type="entry name" value="SAM/pointed_sf"/>
</dbReference>
<name>A0A1R2C476_9CILI</name>
<dbReference type="Pfam" id="PF00536">
    <property type="entry name" value="SAM_1"/>
    <property type="match status" value="1"/>
</dbReference>
<evidence type="ECO:0000259" key="2">
    <source>
        <dbReference type="PROSITE" id="PS50105"/>
    </source>
</evidence>
<evidence type="ECO:0000256" key="1">
    <source>
        <dbReference type="SAM" id="MobiDB-lite"/>
    </source>
</evidence>
<dbReference type="OrthoDB" id="76949at2759"/>
<evidence type="ECO:0000313" key="4">
    <source>
        <dbReference type="Proteomes" id="UP000187209"/>
    </source>
</evidence>
<dbReference type="Proteomes" id="UP000187209">
    <property type="component" value="Unassembled WGS sequence"/>
</dbReference>
<feature type="compositionally biased region" description="Polar residues" evidence="1">
    <location>
        <begin position="15"/>
        <end position="28"/>
    </location>
</feature>
<gene>
    <name evidence="3" type="ORF">SteCoe_15250</name>
</gene>
<evidence type="ECO:0000313" key="3">
    <source>
        <dbReference type="EMBL" id="OMJ83771.1"/>
    </source>
</evidence>
<dbReference type="SMART" id="SM00454">
    <property type="entry name" value="SAM"/>
    <property type="match status" value="1"/>
</dbReference>
<dbReference type="SUPFAM" id="SSF47769">
    <property type="entry name" value="SAM/Pointed domain"/>
    <property type="match status" value="1"/>
</dbReference>
<dbReference type="CDD" id="cd09487">
    <property type="entry name" value="SAM_superfamily"/>
    <property type="match status" value="1"/>
</dbReference>
<feature type="region of interest" description="Disordered" evidence="1">
    <location>
        <begin position="51"/>
        <end position="76"/>
    </location>
</feature>
<keyword evidence="4" id="KW-1185">Reference proteome</keyword>
<proteinExistence type="predicted"/>
<accession>A0A1R2C476</accession>
<reference evidence="3 4" key="1">
    <citation type="submission" date="2016-11" db="EMBL/GenBank/DDBJ databases">
        <title>The macronuclear genome of Stentor coeruleus: a giant cell with tiny introns.</title>
        <authorList>
            <person name="Slabodnick M."/>
            <person name="Ruby J.G."/>
            <person name="Reiff S.B."/>
            <person name="Swart E.C."/>
            <person name="Gosai S."/>
            <person name="Prabakaran S."/>
            <person name="Witkowska E."/>
            <person name="Larue G.E."/>
            <person name="Fisher S."/>
            <person name="Freeman R.M."/>
            <person name="Gunawardena J."/>
            <person name="Chu W."/>
            <person name="Stover N.A."/>
            <person name="Gregory B.D."/>
            <person name="Nowacki M."/>
            <person name="Derisi J."/>
            <person name="Roy S.W."/>
            <person name="Marshall W.F."/>
            <person name="Sood P."/>
        </authorList>
    </citation>
    <scope>NUCLEOTIDE SEQUENCE [LARGE SCALE GENOMIC DNA]</scope>
    <source>
        <strain evidence="3">WM001</strain>
    </source>
</reference>
<dbReference type="PROSITE" id="PS50105">
    <property type="entry name" value="SAM_DOMAIN"/>
    <property type="match status" value="1"/>
</dbReference>
<organism evidence="3 4">
    <name type="scientific">Stentor coeruleus</name>
    <dbReference type="NCBI Taxonomy" id="5963"/>
    <lineage>
        <taxon>Eukaryota</taxon>
        <taxon>Sar</taxon>
        <taxon>Alveolata</taxon>
        <taxon>Ciliophora</taxon>
        <taxon>Postciliodesmatophora</taxon>
        <taxon>Heterotrichea</taxon>
        <taxon>Heterotrichida</taxon>
        <taxon>Stentoridae</taxon>
        <taxon>Stentor</taxon>
    </lineage>
</organism>
<dbReference type="EMBL" id="MPUH01000292">
    <property type="protein sequence ID" value="OMJ83771.1"/>
    <property type="molecule type" value="Genomic_DNA"/>
</dbReference>
<feature type="domain" description="SAM" evidence="2">
    <location>
        <begin position="73"/>
        <end position="138"/>
    </location>
</feature>
<sequence length="254" mass="29303">MSASRITTKPRNRTAPHNPSPSSFGSNIHSFKQHINQIAINMRSPLKLSNFSNTPDLHSKQSKVRTPSLPKSSEPENIEEFLSVNGFENYIISFKENQLSLKDLPYLTKEDLTDMKIPIGPRNRLMKIIEGMENREETRSNYEPRRENISQSEISPKRVGIRDEVDKFMSELSQFSKRSEPKIRPSSRDQSLESFDSDLNSQRLFDNVFCLLKDISNKQNVMIHVIKENQKAIKILRQQCISSKKLNCTCSNYP</sequence>
<dbReference type="Gene3D" id="1.10.150.50">
    <property type="entry name" value="Transcription Factor, Ets-1"/>
    <property type="match status" value="1"/>
</dbReference>
<dbReference type="InterPro" id="IPR001660">
    <property type="entry name" value="SAM"/>
</dbReference>
<comment type="caution">
    <text evidence="3">The sequence shown here is derived from an EMBL/GenBank/DDBJ whole genome shotgun (WGS) entry which is preliminary data.</text>
</comment>
<feature type="region of interest" description="Disordered" evidence="1">
    <location>
        <begin position="1"/>
        <end position="28"/>
    </location>
</feature>